<evidence type="ECO:0000313" key="14">
    <source>
        <dbReference type="Proteomes" id="UP000186883"/>
    </source>
</evidence>
<keyword evidence="6 9" id="KW-0067">ATP-binding</keyword>
<evidence type="ECO:0000256" key="1">
    <source>
        <dbReference type="ARBA" id="ARBA00004496"/>
    </source>
</evidence>
<comment type="catalytic activity">
    <reaction evidence="9">
        <text>tRNA(Asx) + L-aspartate + ATP = L-aspartyl-tRNA(Asx) + AMP + diphosphate</text>
        <dbReference type="Rhea" id="RHEA:18349"/>
        <dbReference type="Rhea" id="RHEA-COMP:9710"/>
        <dbReference type="Rhea" id="RHEA-COMP:9711"/>
        <dbReference type="ChEBI" id="CHEBI:29991"/>
        <dbReference type="ChEBI" id="CHEBI:30616"/>
        <dbReference type="ChEBI" id="CHEBI:33019"/>
        <dbReference type="ChEBI" id="CHEBI:78442"/>
        <dbReference type="ChEBI" id="CHEBI:78516"/>
        <dbReference type="ChEBI" id="CHEBI:456215"/>
        <dbReference type="EC" id="6.1.1.23"/>
    </reaction>
</comment>
<dbReference type="Proteomes" id="UP000186883">
    <property type="component" value="Unassembled WGS sequence"/>
</dbReference>
<keyword evidence="8 9" id="KW-0030">Aminoacyl-tRNA synthetase</keyword>
<evidence type="ECO:0000313" key="13">
    <source>
        <dbReference type="Proteomes" id="UP000076321"/>
    </source>
</evidence>
<feature type="region of interest" description="Aspartate" evidence="9">
    <location>
        <begin position="182"/>
        <end position="185"/>
    </location>
</feature>
<dbReference type="EMBL" id="LQCI01000034">
    <property type="protein sequence ID" value="KZB81395.1"/>
    <property type="molecule type" value="Genomic_DNA"/>
</dbReference>
<dbReference type="InterPro" id="IPR004364">
    <property type="entry name" value="Aa-tRNA-synt_II"/>
</dbReference>
<organism evidence="11 13">
    <name type="scientific">Amycolatopsis regifaucium</name>
    <dbReference type="NCBI Taxonomy" id="546365"/>
    <lineage>
        <taxon>Bacteria</taxon>
        <taxon>Bacillati</taxon>
        <taxon>Actinomycetota</taxon>
        <taxon>Actinomycetes</taxon>
        <taxon>Pseudonocardiales</taxon>
        <taxon>Pseudonocardiaceae</taxon>
        <taxon>Amycolatopsis</taxon>
    </lineage>
</organism>
<reference evidence="12 14" key="2">
    <citation type="submission" date="2016-11" db="EMBL/GenBank/DDBJ databases">
        <title>Genome sequencing of Amycolatopsis regifaucium.</title>
        <authorList>
            <person name="Mayilraj S."/>
            <person name="Kaur N."/>
        </authorList>
    </citation>
    <scope>NUCLEOTIDE SEQUENCE [LARGE SCALE GENOMIC DNA]</scope>
    <source>
        <strain evidence="12 14">GY080</strain>
    </source>
</reference>
<feature type="domain" description="Aminoacyl-transfer RNA synthetases class-II family profile" evidence="10">
    <location>
        <begin position="137"/>
        <end position="417"/>
    </location>
</feature>
<dbReference type="GO" id="GO:0006422">
    <property type="term" value="P:aspartyl-tRNA aminoacylation"/>
    <property type="evidence" value="ECO:0007669"/>
    <property type="project" value="UniProtKB-UniRule"/>
</dbReference>
<dbReference type="Proteomes" id="UP000076321">
    <property type="component" value="Unassembled WGS sequence"/>
</dbReference>
<dbReference type="InterPro" id="IPR012340">
    <property type="entry name" value="NA-bd_OB-fold"/>
</dbReference>
<evidence type="ECO:0000313" key="12">
    <source>
        <dbReference type="EMBL" id="OKA04661.1"/>
    </source>
</evidence>
<dbReference type="PANTHER" id="PTHR43450">
    <property type="entry name" value="ASPARTYL-TRNA SYNTHETASE"/>
    <property type="match status" value="1"/>
</dbReference>
<name>A0A154M9X3_9PSEU</name>
<feature type="binding site" evidence="9">
    <location>
        <begin position="388"/>
        <end position="391"/>
    </location>
    <ligand>
        <name>ATP</name>
        <dbReference type="ChEBI" id="CHEBI:30616"/>
    </ligand>
</feature>
<feature type="binding site" evidence="9">
    <location>
        <position position="340"/>
    </location>
    <ligand>
        <name>ATP</name>
        <dbReference type="ChEBI" id="CHEBI:30616"/>
    </ligand>
</feature>
<dbReference type="PROSITE" id="PS50862">
    <property type="entry name" value="AA_TRNA_LIGASE_II"/>
    <property type="match status" value="1"/>
</dbReference>
<feature type="site" description="Important for tRNA non-discrimination" evidence="9">
    <location>
        <position position="74"/>
    </location>
</feature>
<comment type="subcellular location">
    <subcellularLocation>
        <location evidence="1 9">Cytoplasm</location>
    </subcellularLocation>
</comment>
<feature type="binding site" evidence="9">
    <location>
        <begin position="203"/>
        <end position="205"/>
    </location>
    <ligand>
        <name>ATP</name>
        <dbReference type="ChEBI" id="CHEBI:30616"/>
    </ligand>
</feature>
<keyword evidence="4 9" id="KW-0436">Ligase</keyword>
<feature type="binding site" evidence="9">
    <location>
        <begin position="211"/>
        <end position="213"/>
    </location>
    <ligand>
        <name>ATP</name>
        <dbReference type="ChEBI" id="CHEBI:30616"/>
    </ligand>
</feature>
<dbReference type="PRINTS" id="PR01042">
    <property type="entry name" value="TRNASYNTHASP"/>
</dbReference>
<comment type="subunit">
    <text evidence="9">Homodimer.</text>
</comment>
<dbReference type="GO" id="GO:0005524">
    <property type="term" value="F:ATP binding"/>
    <property type="evidence" value="ECO:0007669"/>
    <property type="project" value="UniProtKB-UniRule"/>
</dbReference>
<dbReference type="SUPFAM" id="SSF50249">
    <property type="entry name" value="Nucleic acid-binding proteins"/>
    <property type="match status" value="1"/>
</dbReference>
<dbReference type="EC" id="6.1.1.23" evidence="9"/>
<comment type="caution">
    <text evidence="11">The sequence shown here is derived from an EMBL/GenBank/DDBJ whole genome shotgun (WGS) entry which is preliminary data.</text>
</comment>
<dbReference type="GO" id="GO:0050560">
    <property type="term" value="F:aspartate-tRNA(Asn) ligase activity"/>
    <property type="evidence" value="ECO:0007669"/>
    <property type="project" value="UniProtKB-EC"/>
</dbReference>
<dbReference type="Pfam" id="PF01336">
    <property type="entry name" value="tRNA_anti-codon"/>
    <property type="match status" value="1"/>
</dbReference>
<dbReference type="InterPro" id="IPR002312">
    <property type="entry name" value="Asp/Asn-tRNA-synth_IIb"/>
</dbReference>
<evidence type="ECO:0000256" key="9">
    <source>
        <dbReference type="HAMAP-Rule" id="MF_02075"/>
    </source>
</evidence>
<comment type="function">
    <text evidence="9">Aspartyl-tRNA synthetase with relaxed tRNA specificity since it is able to aspartylate not only its cognate tRNA(Asp) but also tRNA(Asn). Reaction proceeds in two steps: L-aspartate is first activated by ATP to form Asp-AMP and then transferred to the acceptor end of tRNA(Asp/Asn).</text>
</comment>
<dbReference type="NCBIfam" id="NF003483">
    <property type="entry name" value="PRK05159.1"/>
    <property type="match status" value="1"/>
</dbReference>
<evidence type="ECO:0000256" key="4">
    <source>
        <dbReference type="ARBA" id="ARBA00022598"/>
    </source>
</evidence>
<keyword evidence="14" id="KW-1185">Reference proteome</keyword>
<proteinExistence type="inferred from homology"/>
<dbReference type="InterPro" id="IPR004523">
    <property type="entry name" value="Asp-tRNA_synthase_2"/>
</dbReference>
<dbReference type="GO" id="GO:0003723">
    <property type="term" value="F:RNA binding"/>
    <property type="evidence" value="ECO:0007669"/>
    <property type="project" value="TreeGrafter"/>
</dbReference>
<reference evidence="11 13" key="1">
    <citation type="submission" date="2015-12" db="EMBL/GenBank/DDBJ databases">
        <title>Amycolatopsis regifaucium genome sequencing and assembly.</title>
        <authorList>
            <person name="Mayilraj S."/>
        </authorList>
    </citation>
    <scope>NUCLEOTIDE SEQUENCE [LARGE SCALE GENOMIC DNA]</scope>
    <source>
        <strain evidence="11 13">GY080</strain>
    </source>
</reference>
<comment type="similarity">
    <text evidence="2 9">Belongs to the class-II aminoacyl-tRNA synthetase family. Type 2 subfamily.</text>
</comment>
<evidence type="ECO:0000256" key="5">
    <source>
        <dbReference type="ARBA" id="ARBA00022741"/>
    </source>
</evidence>
<dbReference type="HAMAP" id="MF_02075">
    <property type="entry name" value="Asp_tRNA_synth_type2"/>
    <property type="match status" value="1"/>
</dbReference>
<evidence type="ECO:0000256" key="2">
    <source>
        <dbReference type="ARBA" id="ARBA00005312"/>
    </source>
</evidence>
<accession>A0A154M9X3</accession>
<dbReference type="InterPro" id="IPR045864">
    <property type="entry name" value="aa-tRNA-synth_II/BPL/LPL"/>
</dbReference>
<evidence type="ECO:0000259" key="10">
    <source>
        <dbReference type="PROSITE" id="PS50862"/>
    </source>
</evidence>
<dbReference type="Gene3D" id="3.30.930.10">
    <property type="entry name" value="Bira Bifunctional Protein, Domain 2"/>
    <property type="match status" value="1"/>
</dbReference>
<evidence type="ECO:0000313" key="11">
    <source>
        <dbReference type="EMBL" id="KZB81395.1"/>
    </source>
</evidence>
<dbReference type="SUPFAM" id="SSF55681">
    <property type="entry name" value="Class II aaRS and biotin synthetases"/>
    <property type="match status" value="1"/>
</dbReference>
<sequence length="417" mass="45777">MISRVLVADLPRHVGERVRIAGWVHRRRQLKTVTFVVVRDRSGLAQVVAAGSGWPPEETVVEVEGLVTANPQAPGALELTEPSIGLLSEPAEPPPFDLYRPRLRAGLPTVLDNAALALRHPRRKEVFTIAAASVAGFRSALDGLGFTETHTPKIVSSATESGANVFGIDYFGRRAFLAQSPQFYKQALVGVFERVYEVGPVFRAEPHDTARHLAQYTSLDAELGFVDDHHDVMAVLREAVASMASAVPAVGVVVPEVIPEIHFADAQELIARETGEDPRGEPDLAPAHERSLSDWALREHGSEFLFVTGYPMAKRPFYTHPDPGRPGFSNSFDLLFRGLELVTGGQRLHRHDDYVAALAARGESGEPYRDYLDVFAHGMPPHGGFALGLERWTARLLGLPNVRQATLFPRDLHRLTP</sequence>
<dbReference type="EMBL" id="LOBU02000021">
    <property type="protein sequence ID" value="OKA04661.1"/>
    <property type="molecule type" value="Genomic_DNA"/>
</dbReference>
<feature type="binding site" evidence="9">
    <location>
        <position position="343"/>
    </location>
    <ligand>
        <name>L-aspartate</name>
        <dbReference type="ChEBI" id="CHEBI:29991"/>
    </ligand>
</feature>
<feature type="binding site" evidence="9">
    <location>
        <position position="347"/>
    </location>
    <ligand>
        <name>L-aspartate</name>
        <dbReference type="ChEBI" id="CHEBI:29991"/>
    </ligand>
</feature>
<evidence type="ECO:0000256" key="8">
    <source>
        <dbReference type="ARBA" id="ARBA00023146"/>
    </source>
</evidence>
<feature type="binding site" evidence="9">
    <location>
        <position position="203"/>
    </location>
    <ligand>
        <name>L-aspartate</name>
        <dbReference type="ChEBI" id="CHEBI:29991"/>
    </ligand>
</feature>
<evidence type="ECO:0000256" key="6">
    <source>
        <dbReference type="ARBA" id="ARBA00022840"/>
    </source>
</evidence>
<dbReference type="GO" id="GO:0004815">
    <property type="term" value="F:aspartate-tRNA ligase activity"/>
    <property type="evidence" value="ECO:0007669"/>
    <property type="project" value="UniProtKB-UniRule"/>
</dbReference>
<evidence type="ECO:0000256" key="3">
    <source>
        <dbReference type="ARBA" id="ARBA00022490"/>
    </source>
</evidence>
<keyword evidence="5 9" id="KW-0547">Nucleotide-binding</keyword>
<dbReference type="AlphaFoldDB" id="A0A154M9X3"/>
<protein>
    <recommendedName>
        <fullName evidence="9">Aspartate--tRNA(Asp/Asn) ligase</fullName>
        <ecNumber evidence="9">6.1.1.23</ecNumber>
    </recommendedName>
    <alternativeName>
        <fullName evidence="9">Aspartyl-tRNA synthetase</fullName>
        <shortName evidence="9">AspRS</shortName>
    </alternativeName>
    <alternativeName>
        <fullName evidence="9">Non-discriminating aspartyl-tRNA synthetase</fullName>
        <shortName evidence="9">ND-AspRS</shortName>
    </alternativeName>
</protein>
<dbReference type="PANTHER" id="PTHR43450:SF1">
    <property type="entry name" value="ASPARTATE--TRNA LIGASE, CYTOPLASMIC"/>
    <property type="match status" value="1"/>
</dbReference>
<dbReference type="GO" id="GO:0017101">
    <property type="term" value="C:aminoacyl-tRNA synthetase multienzyme complex"/>
    <property type="evidence" value="ECO:0007669"/>
    <property type="project" value="TreeGrafter"/>
</dbReference>
<dbReference type="Gene3D" id="2.40.50.140">
    <property type="entry name" value="Nucleic acid-binding proteins"/>
    <property type="match status" value="1"/>
</dbReference>
<dbReference type="InterPro" id="IPR004365">
    <property type="entry name" value="NA-bd_OB_tRNA"/>
</dbReference>
<keyword evidence="7 9" id="KW-0648">Protein biosynthesis</keyword>
<feature type="binding site" evidence="9">
    <location>
        <position position="160"/>
    </location>
    <ligand>
        <name>L-aspartate</name>
        <dbReference type="ChEBI" id="CHEBI:29991"/>
    </ligand>
</feature>
<dbReference type="GO" id="GO:0005829">
    <property type="term" value="C:cytosol"/>
    <property type="evidence" value="ECO:0007669"/>
    <property type="project" value="TreeGrafter"/>
</dbReference>
<keyword evidence="3 9" id="KW-0963">Cytoplasm</keyword>
<gene>
    <name evidence="9" type="primary">aspS</name>
    <name evidence="12" type="ORF">ATP06_0230110</name>
    <name evidence="11" type="ORF">AVL48_05095</name>
</gene>
<dbReference type="InterPro" id="IPR006195">
    <property type="entry name" value="aa-tRNA-synth_II"/>
</dbReference>
<evidence type="ECO:0000256" key="7">
    <source>
        <dbReference type="ARBA" id="ARBA00022917"/>
    </source>
</evidence>
<dbReference type="Pfam" id="PF00152">
    <property type="entry name" value="tRNA-synt_2"/>
    <property type="match status" value="1"/>
</dbReference>
<dbReference type="RefSeq" id="WP_061986837.1">
    <property type="nucleotide sequence ID" value="NZ_FOPQ01000003.1"/>
</dbReference>